<dbReference type="EMBL" id="GBXM01092623">
    <property type="protein sequence ID" value="JAH15954.1"/>
    <property type="molecule type" value="Transcribed_RNA"/>
</dbReference>
<reference evidence="1" key="1">
    <citation type="submission" date="2014-11" db="EMBL/GenBank/DDBJ databases">
        <authorList>
            <person name="Amaro Gonzalez C."/>
        </authorList>
    </citation>
    <scope>NUCLEOTIDE SEQUENCE</scope>
</reference>
<name>A0A0E9QGQ1_ANGAN</name>
<proteinExistence type="predicted"/>
<dbReference type="AlphaFoldDB" id="A0A0E9QGQ1"/>
<reference evidence="1" key="2">
    <citation type="journal article" date="2015" name="Fish Shellfish Immunol.">
        <title>Early steps in the European eel (Anguilla anguilla)-Vibrio vulnificus interaction in the gills: Role of the RtxA13 toxin.</title>
        <authorList>
            <person name="Callol A."/>
            <person name="Pajuelo D."/>
            <person name="Ebbesson L."/>
            <person name="Teles M."/>
            <person name="MacKenzie S."/>
            <person name="Amaro C."/>
        </authorList>
    </citation>
    <scope>NUCLEOTIDE SEQUENCE</scope>
</reference>
<evidence type="ECO:0000313" key="1">
    <source>
        <dbReference type="EMBL" id="JAH15954.1"/>
    </source>
</evidence>
<sequence length="40" mass="4715">MEGGMMMFEVFRLWPCFQQKGEICAAFPVRHLLRSLTHSE</sequence>
<organism evidence="1">
    <name type="scientific">Anguilla anguilla</name>
    <name type="common">European freshwater eel</name>
    <name type="synonym">Muraena anguilla</name>
    <dbReference type="NCBI Taxonomy" id="7936"/>
    <lineage>
        <taxon>Eukaryota</taxon>
        <taxon>Metazoa</taxon>
        <taxon>Chordata</taxon>
        <taxon>Craniata</taxon>
        <taxon>Vertebrata</taxon>
        <taxon>Euteleostomi</taxon>
        <taxon>Actinopterygii</taxon>
        <taxon>Neopterygii</taxon>
        <taxon>Teleostei</taxon>
        <taxon>Anguilliformes</taxon>
        <taxon>Anguillidae</taxon>
        <taxon>Anguilla</taxon>
    </lineage>
</organism>
<protein>
    <submittedName>
        <fullName evidence="1">Uncharacterized protein</fullName>
    </submittedName>
</protein>
<accession>A0A0E9QGQ1</accession>